<dbReference type="Proteomes" id="UP000192511">
    <property type="component" value="Unassembled WGS sequence"/>
</dbReference>
<accession>A0AAX0WTW9</accession>
<evidence type="ECO:0000313" key="1">
    <source>
        <dbReference type="EMBL" id="PNL61797.1"/>
    </source>
</evidence>
<evidence type="ECO:0000313" key="2">
    <source>
        <dbReference type="Proteomes" id="UP000192511"/>
    </source>
</evidence>
<organism evidence="1 2">
    <name type="scientific">Legionella anisa</name>
    <dbReference type="NCBI Taxonomy" id="28082"/>
    <lineage>
        <taxon>Bacteria</taxon>
        <taxon>Pseudomonadati</taxon>
        <taxon>Pseudomonadota</taxon>
        <taxon>Gammaproteobacteria</taxon>
        <taxon>Legionellales</taxon>
        <taxon>Legionellaceae</taxon>
        <taxon>Legionella</taxon>
    </lineage>
</organism>
<sequence>MHVGIQLVINDVDGNHSLKVGHPDNEQEKQMMYHYRYLVYRKNGLIQSNANELDVDEYD</sequence>
<dbReference type="RefSeq" id="WP_019232332.1">
    <property type="nucleotide sequence ID" value="NZ_CAAAHR010000004.1"/>
</dbReference>
<comment type="caution">
    <text evidence="1">The sequence shown here is derived from an EMBL/GenBank/DDBJ whole genome shotgun (WGS) entry which is preliminary data.</text>
</comment>
<name>A0AAX0WTW9_9GAMM</name>
<keyword evidence="2" id="KW-1185">Reference proteome</keyword>
<gene>
    <name evidence="1" type="ORF">A6J39_011580</name>
</gene>
<proteinExistence type="predicted"/>
<protein>
    <submittedName>
        <fullName evidence="1">Uncharacterized protein</fullName>
    </submittedName>
</protein>
<dbReference type="GeneID" id="98065871"/>
<dbReference type="EMBL" id="NBTX02000004">
    <property type="protein sequence ID" value="PNL61797.1"/>
    <property type="molecule type" value="Genomic_DNA"/>
</dbReference>
<dbReference type="AlphaFoldDB" id="A0AAX0WTW9"/>
<reference evidence="1" key="1">
    <citation type="submission" date="2017-12" db="EMBL/GenBank/DDBJ databases">
        <title>FDA dAtabase for Regulatory Grade micrObial Sequences (FDA-ARGOS): Supporting development and validation of Infectious Disease Dx tests.</title>
        <authorList>
            <person name="Kerrigan L."/>
            <person name="Tallon L.J."/>
            <person name="Sadzewicz L."/>
            <person name="Sengamalay N."/>
            <person name="Ott S."/>
            <person name="Godinez A."/>
            <person name="Nagaraj S."/>
            <person name="Vavikolanu K."/>
            <person name="Vyas G."/>
            <person name="Nadendla S."/>
            <person name="Aluvathingal J."/>
            <person name="Sichtig H."/>
        </authorList>
    </citation>
    <scope>NUCLEOTIDE SEQUENCE [LARGE SCALE GENOMIC DNA]</scope>
    <source>
        <strain evidence="1">FDAARGOS_200</strain>
    </source>
</reference>